<feature type="transmembrane region" description="Helical" evidence="8">
    <location>
        <begin position="268"/>
        <end position="290"/>
    </location>
</feature>
<proteinExistence type="predicted"/>
<keyword evidence="8" id="KW-1133">Transmembrane helix</keyword>
<dbReference type="InterPro" id="IPR003660">
    <property type="entry name" value="HAMP_dom"/>
</dbReference>
<evidence type="ECO:0000256" key="1">
    <source>
        <dbReference type="ARBA" id="ARBA00000085"/>
    </source>
</evidence>
<dbReference type="Gene3D" id="3.30.450.20">
    <property type="entry name" value="PAS domain"/>
    <property type="match status" value="1"/>
</dbReference>
<dbReference type="Pfam" id="PF07568">
    <property type="entry name" value="HisKA_2"/>
    <property type="match status" value="1"/>
</dbReference>
<evidence type="ECO:0000256" key="3">
    <source>
        <dbReference type="ARBA" id="ARBA00022553"/>
    </source>
</evidence>
<dbReference type="GO" id="GO:0016301">
    <property type="term" value="F:kinase activity"/>
    <property type="evidence" value="ECO:0007669"/>
    <property type="project" value="UniProtKB-KW"/>
</dbReference>
<comment type="caution">
    <text evidence="10">The sequence shown here is derived from an EMBL/GenBank/DDBJ whole genome shotgun (WGS) entry which is preliminary data.</text>
</comment>
<dbReference type="EMBL" id="JASJEV010000005">
    <property type="protein sequence ID" value="MDJ1158529.1"/>
    <property type="molecule type" value="Genomic_DNA"/>
</dbReference>
<dbReference type="PANTHER" id="PTHR41523:SF8">
    <property type="entry name" value="ETHYLENE RESPONSE SENSOR PROTEIN"/>
    <property type="match status" value="1"/>
</dbReference>
<evidence type="ECO:0000313" key="10">
    <source>
        <dbReference type="EMBL" id="MDJ1158529.1"/>
    </source>
</evidence>
<keyword evidence="8" id="KW-0472">Membrane</keyword>
<name>A0ABT7AIB6_9HYPH</name>
<keyword evidence="11" id="KW-1185">Reference proteome</keyword>
<keyword evidence="7" id="KW-0067">ATP-binding</keyword>
<evidence type="ECO:0000313" key="11">
    <source>
        <dbReference type="Proteomes" id="UP001321492"/>
    </source>
</evidence>
<evidence type="ECO:0000259" key="9">
    <source>
        <dbReference type="PROSITE" id="PS50885"/>
    </source>
</evidence>
<sequence length="555" mass="60073">MLTFATLRSRLLALIALAMLPVVVLAIALSWRIFVTAEQFALDAYRQTASAVATQERSVLRAALRVLRSLAEIQAADTTVRACEDRLGRVVEANAGYGAIVLMDENGIVCGGGALALIEGFERAALTAPLGQQSPNAYNIALGRREGRPIVAITVPARGRDAVLVAVLDADWFADILADVTPLENGTVAVLDQTGEAIVQHGHEKGSTGWLPQRPVARAATLFDPTFARDRSRDGRAFVYFLVPVHADRLQVLVGFPEADFGIAERQLLVGILSPILLSFIVLAVAWVAVDRLVLRWVRRLNRTARRLAFGDFSVRATMPDAAPLELRQYAGAFDQMTEALGTRAHEIALVAQQRSGLMRELHHRVKNNFQVIASFLNLMRREQSGETREMALALAECRVHAMAAAYKLALAQGDIRLVSVPTLVGDVVAYAQQLTAGLREPVDAEIRGEGAFLDLDRAMALSLLVVEVLWPVIGADGTRRAVVRLAHAEDRHLHLTIGGMSQPPKGIPSRFARAFLQQLQAKTVPDTGSDTVLAVTFPIESAQGNDGLSDQGAP</sequence>
<comment type="catalytic activity">
    <reaction evidence="1">
        <text>ATP + protein L-histidine = ADP + protein N-phospho-L-histidine.</text>
        <dbReference type="EC" id="2.7.13.3"/>
    </reaction>
</comment>
<dbReference type="Proteomes" id="UP001321492">
    <property type="component" value="Unassembled WGS sequence"/>
</dbReference>
<keyword evidence="4" id="KW-0808">Transferase</keyword>
<dbReference type="Gene3D" id="1.10.287.130">
    <property type="match status" value="1"/>
</dbReference>
<evidence type="ECO:0000256" key="4">
    <source>
        <dbReference type="ARBA" id="ARBA00022679"/>
    </source>
</evidence>
<accession>A0ABT7AIB6</accession>
<evidence type="ECO:0000256" key="5">
    <source>
        <dbReference type="ARBA" id="ARBA00022741"/>
    </source>
</evidence>
<dbReference type="PROSITE" id="PS50885">
    <property type="entry name" value="HAMP"/>
    <property type="match status" value="1"/>
</dbReference>
<dbReference type="InterPro" id="IPR011495">
    <property type="entry name" value="Sig_transdc_His_kin_sub2_dim/P"/>
</dbReference>
<dbReference type="PANTHER" id="PTHR41523">
    <property type="entry name" value="TWO-COMPONENT SYSTEM SENSOR PROTEIN"/>
    <property type="match status" value="1"/>
</dbReference>
<evidence type="ECO:0000256" key="2">
    <source>
        <dbReference type="ARBA" id="ARBA00012438"/>
    </source>
</evidence>
<keyword evidence="8" id="KW-0812">Transmembrane</keyword>
<dbReference type="CDD" id="cd06225">
    <property type="entry name" value="HAMP"/>
    <property type="match status" value="1"/>
</dbReference>
<evidence type="ECO:0000256" key="7">
    <source>
        <dbReference type="ARBA" id="ARBA00022840"/>
    </source>
</evidence>
<evidence type="ECO:0000256" key="8">
    <source>
        <dbReference type="SAM" id="Phobius"/>
    </source>
</evidence>
<protein>
    <recommendedName>
        <fullName evidence="2">histidine kinase</fullName>
        <ecNumber evidence="2">2.7.13.3</ecNumber>
    </recommendedName>
</protein>
<organism evidence="10 11">
    <name type="scientific">Chelatococcus albus</name>
    <dbReference type="NCBI Taxonomy" id="3047466"/>
    <lineage>
        <taxon>Bacteria</taxon>
        <taxon>Pseudomonadati</taxon>
        <taxon>Pseudomonadota</taxon>
        <taxon>Alphaproteobacteria</taxon>
        <taxon>Hyphomicrobiales</taxon>
        <taxon>Chelatococcaceae</taxon>
        <taxon>Chelatococcus</taxon>
    </lineage>
</organism>
<keyword evidence="5" id="KW-0547">Nucleotide-binding</keyword>
<dbReference type="CDD" id="cd18774">
    <property type="entry name" value="PDC2_HK_sensor"/>
    <property type="match status" value="1"/>
</dbReference>
<reference evidence="10 11" key="1">
    <citation type="submission" date="2023-05" db="EMBL/GenBank/DDBJ databases">
        <title>Chelatococcus sp. nov., a moderately thermophilic bacterium isolated from hot spring microbial mat.</title>
        <authorList>
            <person name="Hu C.-J."/>
            <person name="Li W.-J."/>
        </authorList>
    </citation>
    <scope>NUCLEOTIDE SEQUENCE [LARGE SCALE GENOMIC DNA]</scope>
    <source>
        <strain evidence="10 11">SYSU G07232</strain>
    </source>
</reference>
<dbReference type="RefSeq" id="WP_283740519.1">
    <property type="nucleotide sequence ID" value="NZ_JASJEV010000005.1"/>
</dbReference>
<keyword evidence="6 10" id="KW-0418">Kinase</keyword>
<evidence type="ECO:0000256" key="6">
    <source>
        <dbReference type="ARBA" id="ARBA00022777"/>
    </source>
</evidence>
<gene>
    <name evidence="10" type="ORF">QNA08_09805</name>
</gene>
<dbReference type="SMART" id="SM00304">
    <property type="entry name" value="HAMP"/>
    <property type="match status" value="1"/>
</dbReference>
<keyword evidence="3" id="KW-0597">Phosphoprotein</keyword>
<feature type="domain" description="HAMP" evidence="9">
    <location>
        <begin position="292"/>
        <end position="346"/>
    </location>
</feature>
<dbReference type="EC" id="2.7.13.3" evidence="2"/>